<dbReference type="Proteomes" id="UP000233837">
    <property type="component" value="Unassembled WGS sequence"/>
</dbReference>
<proteinExistence type="predicted"/>
<evidence type="ECO:0000313" key="2">
    <source>
        <dbReference type="EMBL" id="PKU63083.1"/>
    </source>
</evidence>
<feature type="region of interest" description="Disordered" evidence="1">
    <location>
        <begin position="1"/>
        <end position="66"/>
    </location>
</feature>
<name>A0A2I0VI79_9ASPA</name>
<reference evidence="2 3" key="1">
    <citation type="journal article" date="2016" name="Sci. Rep.">
        <title>The Dendrobium catenatum Lindl. genome sequence provides insights into polysaccharide synthase, floral development and adaptive evolution.</title>
        <authorList>
            <person name="Zhang G.Q."/>
            <person name="Xu Q."/>
            <person name="Bian C."/>
            <person name="Tsai W.C."/>
            <person name="Yeh C.M."/>
            <person name="Liu K.W."/>
            <person name="Yoshida K."/>
            <person name="Zhang L.S."/>
            <person name="Chang S.B."/>
            <person name="Chen F."/>
            <person name="Shi Y."/>
            <person name="Su Y.Y."/>
            <person name="Zhang Y.Q."/>
            <person name="Chen L.J."/>
            <person name="Yin Y."/>
            <person name="Lin M."/>
            <person name="Huang H."/>
            <person name="Deng H."/>
            <person name="Wang Z.W."/>
            <person name="Zhu S.L."/>
            <person name="Zhao X."/>
            <person name="Deng C."/>
            <person name="Niu S.C."/>
            <person name="Huang J."/>
            <person name="Wang M."/>
            <person name="Liu G.H."/>
            <person name="Yang H.J."/>
            <person name="Xiao X.J."/>
            <person name="Hsiao Y.Y."/>
            <person name="Wu W.L."/>
            <person name="Chen Y.Y."/>
            <person name="Mitsuda N."/>
            <person name="Ohme-Takagi M."/>
            <person name="Luo Y.B."/>
            <person name="Van de Peer Y."/>
            <person name="Liu Z.J."/>
        </authorList>
    </citation>
    <scope>NUCLEOTIDE SEQUENCE [LARGE SCALE GENOMIC DNA]</scope>
    <source>
        <tissue evidence="2">The whole plant</tissue>
    </source>
</reference>
<dbReference type="AlphaFoldDB" id="A0A2I0VI79"/>
<feature type="compositionally biased region" description="Basic and acidic residues" evidence="1">
    <location>
        <begin position="57"/>
        <end position="66"/>
    </location>
</feature>
<reference evidence="2 3" key="2">
    <citation type="journal article" date="2017" name="Nature">
        <title>The Apostasia genome and the evolution of orchids.</title>
        <authorList>
            <person name="Zhang G.Q."/>
            <person name="Liu K.W."/>
            <person name="Li Z."/>
            <person name="Lohaus R."/>
            <person name="Hsiao Y.Y."/>
            <person name="Niu S.C."/>
            <person name="Wang J.Y."/>
            <person name="Lin Y.C."/>
            <person name="Xu Q."/>
            <person name="Chen L.J."/>
            <person name="Yoshida K."/>
            <person name="Fujiwara S."/>
            <person name="Wang Z.W."/>
            <person name="Zhang Y.Q."/>
            <person name="Mitsuda N."/>
            <person name="Wang M."/>
            <person name="Liu G.H."/>
            <person name="Pecoraro L."/>
            <person name="Huang H.X."/>
            <person name="Xiao X.J."/>
            <person name="Lin M."/>
            <person name="Wu X.Y."/>
            <person name="Wu W.L."/>
            <person name="Chen Y.Y."/>
            <person name="Chang S.B."/>
            <person name="Sakamoto S."/>
            <person name="Ohme-Takagi M."/>
            <person name="Yagi M."/>
            <person name="Zeng S.J."/>
            <person name="Shen C.Y."/>
            <person name="Yeh C.M."/>
            <person name="Luo Y.B."/>
            <person name="Tsai W.C."/>
            <person name="Van de Peer Y."/>
            <person name="Liu Z.J."/>
        </authorList>
    </citation>
    <scope>NUCLEOTIDE SEQUENCE [LARGE SCALE GENOMIC DNA]</scope>
    <source>
        <tissue evidence="2">The whole plant</tissue>
    </source>
</reference>
<sequence length="66" mass="6994">MLRCEPGSEARSSDSALVSTNRERRSGGRLLLDSDEGRSDGSGSSASRGLRRLATNGKRDGRKASV</sequence>
<feature type="compositionally biased region" description="Basic and acidic residues" evidence="1">
    <location>
        <begin position="1"/>
        <end position="12"/>
    </location>
</feature>
<organism evidence="2 3">
    <name type="scientific">Dendrobium catenatum</name>
    <dbReference type="NCBI Taxonomy" id="906689"/>
    <lineage>
        <taxon>Eukaryota</taxon>
        <taxon>Viridiplantae</taxon>
        <taxon>Streptophyta</taxon>
        <taxon>Embryophyta</taxon>
        <taxon>Tracheophyta</taxon>
        <taxon>Spermatophyta</taxon>
        <taxon>Magnoliopsida</taxon>
        <taxon>Liliopsida</taxon>
        <taxon>Asparagales</taxon>
        <taxon>Orchidaceae</taxon>
        <taxon>Epidendroideae</taxon>
        <taxon>Malaxideae</taxon>
        <taxon>Dendrobiinae</taxon>
        <taxon>Dendrobium</taxon>
    </lineage>
</organism>
<protein>
    <submittedName>
        <fullName evidence="2">Uncharacterized protein</fullName>
    </submittedName>
</protein>
<evidence type="ECO:0000256" key="1">
    <source>
        <dbReference type="SAM" id="MobiDB-lite"/>
    </source>
</evidence>
<gene>
    <name evidence="2" type="ORF">MA16_Dca024912</name>
</gene>
<accession>A0A2I0VI79</accession>
<keyword evidence="3" id="KW-1185">Reference proteome</keyword>
<evidence type="ECO:0000313" key="3">
    <source>
        <dbReference type="Proteomes" id="UP000233837"/>
    </source>
</evidence>
<dbReference type="EMBL" id="KZ503536">
    <property type="protein sequence ID" value="PKU63083.1"/>
    <property type="molecule type" value="Genomic_DNA"/>
</dbReference>